<dbReference type="AlphaFoldDB" id="B5GRX9"/>
<feature type="region of interest" description="Disordered" evidence="1">
    <location>
        <begin position="224"/>
        <end position="283"/>
    </location>
</feature>
<keyword evidence="3" id="KW-1185">Reference proteome</keyword>
<feature type="compositionally biased region" description="Basic residues" evidence="1">
    <location>
        <begin position="239"/>
        <end position="249"/>
    </location>
</feature>
<sequence>MTGSGPAGTGRRWSVCGPLRFGMRPHEVAASLGGAVPHARAGHGPWWWRAEAGTWRVTGERFADCFQIHVLDERSEGDFGGVWTRQTVLDGLAVLDDALAIGTAVNDTVAVGVYVLAHRPDNDSDEFDHVVEASLHTPLGQLLVMGCTDCLDDAARFDAPAGWSRVRASRRNIAAAVRWSESDEEPENHRGGPAPDLAGPVLRAAHRQALDPGTELTHCGALRRAHRATAHPTASALPRRPRRDCRRAPRTPPEARPYAPLPLLGSRHTVEPDSLGPARWAAR</sequence>
<dbReference type="Proteomes" id="UP000002357">
    <property type="component" value="Plasmid pSCL4"/>
</dbReference>
<name>B5GRX9_STRCL</name>
<proteinExistence type="predicted"/>
<gene>
    <name evidence="2" type="ORF">SCLAV_p0281</name>
</gene>
<protein>
    <submittedName>
        <fullName evidence="2">Uncharacterized protein</fullName>
    </submittedName>
</protein>
<geneLocation type="plasmid" evidence="2 3">
    <name>pSCL4</name>
</geneLocation>
<dbReference type="OrthoDB" id="280156at2"/>
<keyword evidence="2" id="KW-0614">Plasmid</keyword>
<reference evidence="2 3" key="1">
    <citation type="journal article" date="2010" name="Genome Biol. Evol.">
        <title>The sequence of a 1.8-mb bacterial linear plasmid reveals a rich evolutionary reservoir of secondary metabolic pathways.</title>
        <authorList>
            <person name="Medema M.H."/>
            <person name="Trefzer A."/>
            <person name="Kovalchuk A."/>
            <person name="van den Berg M."/>
            <person name="Mueller U."/>
            <person name="Heijne W."/>
            <person name="Wu L."/>
            <person name="Alam M.T."/>
            <person name="Ronning C.M."/>
            <person name="Nierman W.C."/>
            <person name="Bovenberg R.A.L."/>
            <person name="Breitling R."/>
            <person name="Takano E."/>
        </authorList>
    </citation>
    <scope>NUCLEOTIDE SEQUENCE [LARGE SCALE GENOMIC DNA]</scope>
    <source>
        <strain evidence="3">ATCC 27064 / DSM 738 / JCM 4710 / NBRC 13307 / NCIMB 12785 / NRRL 3585 / VKM Ac-602</strain>
        <plasmid evidence="2">pSCL4</plasmid>
    </source>
</reference>
<accession>B5GRX9</accession>
<dbReference type="EMBL" id="CM000914">
    <property type="protein sequence ID" value="EFG03772.2"/>
    <property type="molecule type" value="Genomic_DNA"/>
</dbReference>
<feature type="region of interest" description="Disordered" evidence="1">
    <location>
        <begin position="178"/>
        <end position="199"/>
    </location>
</feature>
<evidence type="ECO:0000313" key="3">
    <source>
        <dbReference type="Proteomes" id="UP000002357"/>
    </source>
</evidence>
<dbReference type="eggNOG" id="ENOG5033DMU">
    <property type="taxonomic scope" value="Bacteria"/>
</dbReference>
<evidence type="ECO:0000256" key="1">
    <source>
        <dbReference type="SAM" id="MobiDB-lite"/>
    </source>
</evidence>
<organism evidence="2 3">
    <name type="scientific">Streptomyces clavuligerus</name>
    <dbReference type="NCBI Taxonomy" id="1901"/>
    <lineage>
        <taxon>Bacteria</taxon>
        <taxon>Bacillati</taxon>
        <taxon>Actinomycetota</taxon>
        <taxon>Actinomycetes</taxon>
        <taxon>Kitasatosporales</taxon>
        <taxon>Streptomycetaceae</taxon>
        <taxon>Streptomyces</taxon>
    </lineage>
</organism>
<evidence type="ECO:0000313" key="2">
    <source>
        <dbReference type="EMBL" id="EFG03772.2"/>
    </source>
</evidence>